<dbReference type="AlphaFoldDB" id="A0A6H1ZJK5"/>
<evidence type="ECO:0000313" key="2">
    <source>
        <dbReference type="EMBL" id="QJA72992.1"/>
    </source>
</evidence>
<evidence type="ECO:0000313" key="3">
    <source>
        <dbReference type="EMBL" id="QJB02942.1"/>
    </source>
</evidence>
<dbReference type="EMBL" id="MT141994">
    <property type="protein sequence ID" value="QJA72992.1"/>
    <property type="molecule type" value="Genomic_DNA"/>
</dbReference>
<evidence type="ECO:0000313" key="4">
    <source>
        <dbReference type="EMBL" id="QJH92768.1"/>
    </source>
</evidence>
<dbReference type="EMBL" id="MT143816">
    <property type="protein sequence ID" value="QJB02942.1"/>
    <property type="molecule type" value="Genomic_DNA"/>
</dbReference>
<reference evidence="1" key="1">
    <citation type="submission" date="2020-03" db="EMBL/GenBank/DDBJ databases">
        <title>The deep terrestrial virosphere.</title>
        <authorList>
            <person name="Holmfeldt K."/>
            <person name="Nilsson E."/>
            <person name="Simone D."/>
            <person name="Lopez-Fernandez M."/>
            <person name="Wu X."/>
            <person name="de Brujin I."/>
            <person name="Lundin D."/>
            <person name="Andersson A."/>
            <person name="Bertilsson S."/>
            <person name="Dopson M."/>
        </authorList>
    </citation>
    <scope>NUCLEOTIDE SEQUENCE</scope>
    <source>
        <strain evidence="4">MM171A02421</strain>
        <strain evidence="3">MM171B00984</strain>
        <strain evidence="2">MM415A02533</strain>
        <strain evidence="1">TM448A00672</strain>
    </source>
</reference>
<dbReference type="EMBL" id="MT144043">
    <property type="protein sequence ID" value="QJA47445.1"/>
    <property type="molecule type" value="Genomic_DNA"/>
</dbReference>
<accession>A0A6H1ZJK5</accession>
<organism evidence="1">
    <name type="scientific">viral metagenome</name>
    <dbReference type="NCBI Taxonomy" id="1070528"/>
    <lineage>
        <taxon>unclassified sequences</taxon>
        <taxon>metagenomes</taxon>
        <taxon>organismal metagenomes</taxon>
    </lineage>
</organism>
<name>A0A6H1ZJK5_9ZZZZ</name>
<proteinExistence type="predicted"/>
<protein>
    <submittedName>
        <fullName evidence="1">Uncharacterized protein</fullName>
    </submittedName>
</protein>
<gene>
    <name evidence="4" type="ORF">MM171A02421_0010</name>
    <name evidence="3" type="ORF">MM171B00984_0009</name>
    <name evidence="2" type="ORF">MM415A02533_0004</name>
    <name evidence="1" type="ORF">TM448A00672_0011</name>
</gene>
<evidence type="ECO:0000313" key="1">
    <source>
        <dbReference type="EMBL" id="QJA47445.1"/>
    </source>
</evidence>
<dbReference type="EMBL" id="MT143918">
    <property type="protein sequence ID" value="QJH92768.1"/>
    <property type="molecule type" value="Genomic_DNA"/>
</dbReference>
<sequence length="57" mass="6077">MEVTIKDGKLTISLPISERPSKSGKTLVIASSNGNIPTSLIHKDKPVTIGVNAYISR</sequence>